<dbReference type="AlphaFoldDB" id="A0A653MK92"/>
<evidence type="ECO:0000313" key="2">
    <source>
        <dbReference type="Proteomes" id="UP000437562"/>
    </source>
</evidence>
<evidence type="ECO:0000313" key="1">
    <source>
        <dbReference type="EMBL" id="VXB05536.1"/>
    </source>
</evidence>
<reference evidence="1 2" key="1">
    <citation type="submission" date="2019-10" db="EMBL/GenBank/DDBJ databases">
        <authorList>
            <person name="Karimi E."/>
        </authorList>
    </citation>
    <scope>NUCLEOTIDE SEQUENCE [LARGE SCALE GENOMIC DNA]</scope>
    <source>
        <strain evidence="1">Bacillus sp. 71</strain>
    </source>
</reference>
<organism evidence="1 2">
    <name type="scientific">Bacillus mycoides</name>
    <dbReference type="NCBI Taxonomy" id="1405"/>
    <lineage>
        <taxon>Bacteria</taxon>
        <taxon>Bacillati</taxon>
        <taxon>Bacillota</taxon>
        <taxon>Bacilli</taxon>
        <taxon>Bacillales</taxon>
        <taxon>Bacillaceae</taxon>
        <taxon>Bacillus</taxon>
        <taxon>Bacillus cereus group</taxon>
    </lineage>
</organism>
<name>A0A653MK92_BACMY</name>
<proteinExistence type="predicted"/>
<gene>
    <name evidence="1" type="ORF">BACI71_100012</name>
</gene>
<dbReference type="Proteomes" id="UP000437562">
    <property type="component" value="Unassembled WGS sequence"/>
</dbReference>
<dbReference type="EMBL" id="CABWMC010000002">
    <property type="protein sequence ID" value="VXB05536.1"/>
    <property type="molecule type" value="Genomic_DNA"/>
</dbReference>
<accession>A0A653MK92</accession>
<protein>
    <submittedName>
        <fullName evidence="1">Uncharacterized protein</fullName>
    </submittedName>
</protein>
<sequence length="67" mass="7334">MKGSVISANSVVNIIKKTKTVTMLKIASIKLHSFLCISVLKTTKYSINNTGQAVNFPTKLQQLNPEV</sequence>